<dbReference type="EMBL" id="JBHSQV010000001">
    <property type="protein sequence ID" value="MFC5984907.1"/>
    <property type="molecule type" value="Genomic_DNA"/>
</dbReference>
<evidence type="ECO:0000256" key="3">
    <source>
        <dbReference type="ARBA" id="ARBA00022475"/>
    </source>
</evidence>
<dbReference type="PANTHER" id="PTHR43744">
    <property type="entry name" value="ABC TRANSPORTER PERMEASE PROTEIN MG189-RELATED-RELATED"/>
    <property type="match status" value="1"/>
</dbReference>
<dbReference type="InterPro" id="IPR035906">
    <property type="entry name" value="MetI-like_sf"/>
</dbReference>
<comment type="caution">
    <text evidence="9">The sequence shown here is derived from an EMBL/GenBank/DDBJ whole genome shotgun (WGS) entry which is preliminary data.</text>
</comment>
<feature type="transmembrane region" description="Helical" evidence="7">
    <location>
        <begin position="112"/>
        <end position="133"/>
    </location>
</feature>
<dbReference type="CDD" id="cd06261">
    <property type="entry name" value="TM_PBP2"/>
    <property type="match status" value="1"/>
</dbReference>
<feature type="domain" description="ABC transmembrane type-1" evidence="8">
    <location>
        <begin position="77"/>
        <end position="268"/>
    </location>
</feature>
<comment type="subcellular location">
    <subcellularLocation>
        <location evidence="1 7">Cell membrane</location>
        <topology evidence="1 7">Multi-pass membrane protein</topology>
    </subcellularLocation>
</comment>
<dbReference type="SUPFAM" id="SSF161098">
    <property type="entry name" value="MetI-like"/>
    <property type="match status" value="1"/>
</dbReference>
<proteinExistence type="inferred from homology"/>
<evidence type="ECO:0000256" key="6">
    <source>
        <dbReference type="ARBA" id="ARBA00023136"/>
    </source>
</evidence>
<evidence type="ECO:0000256" key="4">
    <source>
        <dbReference type="ARBA" id="ARBA00022692"/>
    </source>
</evidence>
<sequence>MQTTTAGERKSAFSKLTYHIVLLLGALLSIFPFYWMLVISTNDRSAAFHVPPILSVGDQFFQNFDRVLERIEFFEALGNSAFVSFATTISVLFFCSLAGFAFAKFQFPGKKWLFLIVLGTLLVPQQLSVLPNYVLMSKLGWIDSFKAIIVPGMVNAFGIFWMRQYIESAVHDEMIEAARVDGSGYFGIFLRMVLPVITPALATLGILTFMNVWNDFFWPLVVLKNESNFTIQIALQQLSSNRDGLDYGMIMSATFAATVPLIIVFLIFNRWFISGLTSGAVKS</sequence>
<dbReference type="PROSITE" id="PS50928">
    <property type="entry name" value="ABC_TM1"/>
    <property type="match status" value="1"/>
</dbReference>
<evidence type="ECO:0000256" key="7">
    <source>
        <dbReference type="RuleBase" id="RU363032"/>
    </source>
</evidence>
<keyword evidence="3" id="KW-1003">Cell membrane</keyword>
<protein>
    <submittedName>
        <fullName evidence="9">Carbohydrate ABC transporter permease</fullName>
    </submittedName>
</protein>
<feature type="transmembrane region" description="Helical" evidence="7">
    <location>
        <begin position="145"/>
        <end position="162"/>
    </location>
</feature>
<evidence type="ECO:0000256" key="5">
    <source>
        <dbReference type="ARBA" id="ARBA00022989"/>
    </source>
</evidence>
<dbReference type="Gene3D" id="1.10.3720.10">
    <property type="entry name" value="MetI-like"/>
    <property type="match status" value="1"/>
</dbReference>
<dbReference type="Pfam" id="PF00528">
    <property type="entry name" value="BPD_transp_1"/>
    <property type="match status" value="1"/>
</dbReference>
<feature type="transmembrane region" description="Helical" evidence="7">
    <location>
        <begin position="183"/>
        <end position="210"/>
    </location>
</feature>
<reference evidence="10" key="1">
    <citation type="journal article" date="2019" name="Int. J. Syst. Evol. Microbiol.">
        <title>The Global Catalogue of Microorganisms (GCM) 10K type strain sequencing project: providing services to taxonomists for standard genome sequencing and annotation.</title>
        <authorList>
            <consortium name="The Broad Institute Genomics Platform"/>
            <consortium name="The Broad Institute Genome Sequencing Center for Infectious Disease"/>
            <person name="Wu L."/>
            <person name="Ma J."/>
        </authorList>
    </citation>
    <scope>NUCLEOTIDE SEQUENCE [LARGE SCALE GENOMIC DNA]</scope>
    <source>
        <strain evidence="10">CCM 8749</strain>
    </source>
</reference>
<keyword evidence="5 7" id="KW-1133">Transmembrane helix</keyword>
<keyword evidence="2 7" id="KW-0813">Transport</keyword>
<keyword evidence="4 7" id="KW-0812">Transmembrane</keyword>
<organism evidence="9 10">
    <name type="scientific">Marinicrinis lubricantis</name>
    <dbReference type="NCBI Taxonomy" id="2086470"/>
    <lineage>
        <taxon>Bacteria</taxon>
        <taxon>Bacillati</taxon>
        <taxon>Bacillota</taxon>
        <taxon>Bacilli</taxon>
        <taxon>Bacillales</taxon>
        <taxon>Paenibacillaceae</taxon>
    </lineage>
</organism>
<evidence type="ECO:0000256" key="1">
    <source>
        <dbReference type="ARBA" id="ARBA00004651"/>
    </source>
</evidence>
<dbReference type="Proteomes" id="UP001596250">
    <property type="component" value="Unassembled WGS sequence"/>
</dbReference>
<keyword evidence="6 7" id="KW-0472">Membrane</keyword>
<evidence type="ECO:0000256" key="2">
    <source>
        <dbReference type="ARBA" id="ARBA00022448"/>
    </source>
</evidence>
<accession>A0ABW1IGZ2</accession>
<dbReference type="RefSeq" id="WP_379891242.1">
    <property type="nucleotide sequence ID" value="NZ_CBCSCT010000037.1"/>
</dbReference>
<dbReference type="PANTHER" id="PTHR43744:SF12">
    <property type="entry name" value="ABC TRANSPORTER PERMEASE PROTEIN MG189-RELATED"/>
    <property type="match status" value="1"/>
</dbReference>
<evidence type="ECO:0000259" key="8">
    <source>
        <dbReference type="PROSITE" id="PS50928"/>
    </source>
</evidence>
<evidence type="ECO:0000313" key="10">
    <source>
        <dbReference type="Proteomes" id="UP001596250"/>
    </source>
</evidence>
<gene>
    <name evidence="9" type="ORF">ACFPXP_00090</name>
</gene>
<comment type="similarity">
    <text evidence="7">Belongs to the binding-protein-dependent transport system permease family.</text>
</comment>
<evidence type="ECO:0000313" key="9">
    <source>
        <dbReference type="EMBL" id="MFC5984907.1"/>
    </source>
</evidence>
<dbReference type="InterPro" id="IPR000515">
    <property type="entry name" value="MetI-like"/>
</dbReference>
<keyword evidence="10" id="KW-1185">Reference proteome</keyword>
<name>A0ABW1IGZ2_9BACL</name>
<feature type="transmembrane region" description="Helical" evidence="7">
    <location>
        <begin position="16"/>
        <end position="35"/>
    </location>
</feature>
<feature type="transmembrane region" description="Helical" evidence="7">
    <location>
        <begin position="247"/>
        <end position="268"/>
    </location>
</feature>
<feature type="transmembrane region" description="Helical" evidence="7">
    <location>
        <begin position="82"/>
        <end position="103"/>
    </location>
</feature>